<gene>
    <name evidence="2" type="ORF">RchiOBHm_Chr4g0403061</name>
</gene>
<protein>
    <submittedName>
        <fullName evidence="2">Uncharacterized protein</fullName>
    </submittedName>
</protein>
<accession>A0A2P6QTH1</accession>
<proteinExistence type="predicted"/>
<name>A0A2P6QTH1_ROSCH</name>
<evidence type="ECO:0000256" key="1">
    <source>
        <dbReference type="SAM" id="MobiDB-lite"/>
    </source>
</evidence>
<sequence length="58" mass="6531">MQQREEEDGHCSSFESTPIFSDSGNLRPPNWRRRVLGISGNFSPAKLELFQGNAASYD</sequence>
<organism evidence="2 3">
    <name type="scientific">Rosa chinensis</name>
    <name type="common">China rose</name>
    <dbReference type="NCBI Taxonomy" id="74649"/>
    <lineage>
        <taxon>Eukaryota</taxon>
        <taxon>Viridiplantae</taxon>
        <taxon>Streptophyta</taxon>
        <taxon>Embryophyta</taxon>
        <taxon>Tracheophyta</taxon>
        <taxon>Spermatophyta</taxon>
        <taxon>Magnoliopsida</taxon>
        <taxon>eudicotyledons</taxon>
        <taxon>Gunneridae</taxon>
        <taxon>Pentapetalae</taxon>
        <taxon>rosids</taxon>
        <taxon>fabids</taxon>
        <taxon>Rosales</taxon>
        <taxon>Rosaceae</taxon>
        <taxon>Rosoideae</taxon>
        <taxon>Rosoideae incertae sedis</taxon>
        <taxon>Rosa</taxon>
    </lineage>
</organism>
<dbReference type="Gramene" id="PRQ37483">
    <property type="protein sequence ID" value="PRQ37483"/>
    <property type="gene ID" value="RchiOBHm_Chr4g0403061"/>
</dbReference>
<evidence type="ECO:0000313" key="3">
    <source>
        <dbReference type="Proteomes" id="UP000238479"/>
    </source>
</evidence>
<evidence type="ECO:0000313" key="2">
    <source>
        <dbReference type="EMBL" id="PRQ37483.1"/>
    </source>
</evidence>
<comment type="caution">
    <text evidence="2">The sequence shown here is derived from an EMBL/GenBank/DDBJ whole genome shotgun (WGS) entry which is preliminary data.</text>
</comment>
<feature type="compositionally biased region" description="Polar residues" evidence="1">
    <location>
        <begin position="13"/>
        <end position="24"/>
    </location>
</feature>
<feature type="region of interest" description="Disordered" evidence="1">
    <location>
        <begin position="1"/>
        <end position="28"/>
    </location>
</feature>
<dbReference type="Proteomes" id="UP000238479">
    <property type="component" value="Chromosome 4"/>
</dbReference>
<dbReference type="AlphaFoldDB" id="A0A2P6QTH1"/>
<reference evidence="2 3" key="1">
    <citation type="journal article" date="2018" name="Nat. Genet.">
        <title>The Rosa genome provides new insights in the design of modern roses.</title>
        <authorList>
            <person name="Bendahmane M."/>
        </authorList>
    </citation>
    <scope>NUCLEOTIDE SEQUENCE [LARGE SCALE GENOMIC DNA]</scope>
    <source>
        <strain evidence="3">cv. Old Blush</strain>
    </source>
</reference>
<dbReference type="EMBL" id="PDCK01000042">
    <property type="protein sequence ID" value="PRQ37483.1"/>
    <property type="molecule type" value="Genomic_DNA"/>
</dbReference>
<keyword evidence="3" id="KW-1185">Reference proteome</keyword>